<name>A0ABN3PF85_9ACTN</name>
<proteinExistence type="predicted"/>
<evidence type="ECO:0000313" key="1">
    <source>
        <dbReference type="EMBL" id="GAA2580346.1"/>
    </source>
</evidence>
<gene>
    <name evidence="1" type="ORF">GCM10010411_11110</name>
</gene>
<organism evidence="1 2">
    <name type="scientific">Actinomadura fulvescens</name>
    <dbReference type="NCBI Taxonomy" id="46160"/>
    <lineage>
        <taxon>Bacteria</taxon>
        <taxon>Bacillati</taxon>
        <taxon>Actinomycetota</taxon>
        <taxon>Actinomycetes</taxon>
        <taxon>Streptosporangiales</taxon>
        <taxon>Thermomonosporaceae</taxon>
        <taxon>Actinomadura</taxon>
    </lineage>
</organism>
<accession>A0ABN3PF85</accession>
<dbReference type="SUPFAM" id="SSF56655">
    <property type="entry name" value="Carbohydrate phosphatase"/>
    <property type="match status" value="1"/>
</dbReference>
<dbReference type="Proteomes" id="UP001501509">
    <property type="component" value="Unassembled WGS sequence"/>
</dbReference>
<evidence type="ECO:0000313" key="2">
    <source>
        <dbReference type="Proteomes" id="UP001501509"/>
    </source>
</evidence>
<dbReference type="PANTHER" id="PTHR20854">
    <property type="entry name" value="INOSITOL MONOPHOSPHATASE"/>
    <property type="match status" value="1"/>
</dbReference>
<dbReference type="PANTHER" id="PTHR20854:SF17">
    <property type="entry name" value="PHOSPHATASE IMPL1, CHLOROPLASTIC"/>
    <property type="match status" value="1"/>
</dbReference>
<dbReference type="Pfam" id="PF00459">
    <property type="entry name" value="Inositol_P"/>
    <property type="match status" value="1"/>
</dbReference>
<dbReference type="RefSeq" id="WP_344538242.1">
    <property type="nucleotide sequence ID" value="NZ_BAAATD010000001.1"/>
</dbReference>
<sequence>MNASHPAPAPLVDLTEAGRVAVEAAQAAGDLLRARMTGPLEIRLKDADADVVTDLDLACEGLILERLGGAFPGHRIISEEAGTVGAADGGFTWLVDPLDGTNNVAIGMPVCAIGLALCAGSQPVLGVVHEPVSRRTWSAVRGEGAVGPDGTPLRLPARPRPGRADKPVLAWIQGHDVGYEDAVAVPLKAMLERRGGRLLQLWAPLVAWAMLARGDIDGIVGYRPELVDLPAGALLAEEAGAELRALDGGPYRPSIELPPAERGFVAARPELLGRLLRTAGAALGAINATVPASR</sequence>
<dbReference type="Gene3D" id="3.30.540.10">
    <property type="entry name" value="Fructose-1,6-Bisphosphatase, subunit A, domain 1"/>
    <property type="match status" value="1"/>
</dbReference>
<comment type="caution">
    <text evidence="1">The sequence shown here is derived from an EMBL/GenBank/DDBJ whole genome shotgun (WGS) entry which is preliminary data.</text>
</comment>
<dbReference type="Gene3D" id="3.40.190.80">
    <property type="match status" value="1"/>
</dbReference>
<evidence type="ECO:0008006" key="3">
    <source>
        <dbReference type="Google" id="ProtNLM"/>
    </source>
</evidence>
<dbReference type="PRINTS" id="PR00377">
    <property type="entry name" value="IMPHPHTASES"/>
</dbReference>
<dbReference type="InterPro" id="IPR000760">
    <property type="entry name" value="Inositol_monophosphatase-like"/>
</dbReference>
<dbReference type="EMBL" id="BAAATD010000001">
    <property type="protein sequence ID" value="GAA2580346.1"/>
    <property type="molecule type" value="Genomic_DNA"/>
</dbReference>
<keyword evidence="2" id="KW-1185">Reference proteome</keyword>
<reference evidence="1 2" key="1">
    <citation type="journal article" date="2019" name="Int. J. Syst. Evol. Microbiol.">
        <title>The Global Catalogue of Microorganisms (GCM) 10K type strain sequencing project: providing services to taxonomists for standard genome sequencing and annotation.</title>
        <authorList>
            <consortium name="The Broad Institute Genomics Platform"/>
            <consortium name="The Broad Institute Genome Sequencing Center for Infectious Disease"/>
            <person name="Wu L."/>
            <person name="Ma J."/>
        </authorList>
    </citation>
    <scope>NUCLEOTIDE SEQUENCE [LARGE SCALE GENOMIC DNA]</scope>
    <source>
        <strain evidence="1 2">JCM 6833</strain>
    </source>
</reference>
<protein>
    <recommendedName>
        <fullName evidence="3">Inositol monophosphatase</fullName>
    </recommendedName>
</protein>